<comment type="similarity">
    <text evidence="1">Belongs to the beta type-B retroviral polymerase family. HERV class-II K(HML-2) pol subfamily.</text>
</comment>
<evidence type="ECO:0000313" key="6">
    <source>
        <dbReference type="Proteomes" id="UP001274896"/>
    </source>
</evidence>
<dbReference type="PROSITE" id="PS50878">
    <property type="entry name" value="RT_POL"/>
    <property type="match status" value="1"/>
</dbReference>
<keyword evidence="6" id="KW-1185">Reference proteome</keyword>
<organism evidence="5 6">
    <name type="scientific">Hemibagrus guttatus</name>
    <dbReference type="NCBI Taxonomy" id="175788"/>
    <lineage>
        <taxon>Eukaryota</taxon>
        <taxon>Metazoa</taxon>
        <taxon>Chordata</taxon>
        <taxon>Craniata</taxon>
        <taxon>Vertebrata</taxon>
        <taxon>Euteleostomi</taxon>
        <taxon>Actinopterygii</taxon>
        <taxon>Neopterygii</taxon>
        <taxon>Teleostei</taxon>
        <taxon>Ostariophysi</taxon>
        <taxon>Siluriformes</taxon>
        <taxon>Bagridae</taxon>
        <taxon>Hemibagrus</taxon>
    </lineage>
</organism>
<name>A0AAE0RDZ8_9TELE</name>
<dbReference type="InterPro" id="IPR050951">
    <property type="entry name" value="Retrovirus_Pol_polyprotein"/>
</dbReference>
<comment type="caution">
    <text evidence="5">The sequence shown here is derived from an EMBL/GenBank/DDBJ whole genome shotgun (WGS) entry which is preliminary data.</text>
</comment>
<dbReference type="Pfam" id="PF00078">
    <property type="entry name" value="RVT_1"/>
    <property type="match status" value="1"/>
</dbReference>
<keyword evidence="3" id="KW-0511">Multifunctional enzyme</keyword>
<dbReference type="FunFam" id="3.30.70.270:FF:000020">
    <property type="entry name" value="Transposon Tf2-6 polyprotein-like Protein"/>
    <property type="match status" value="1"/>
</dbReference>
<dbReference type="PANTHER" id="PTHR37984">
    <property type="entry name" value="PROTEIN CBG26694"/>
    <property type="match status" value="1"/>
</dbReference>
<accession>A0AAE0RDZ8</accession>
<evidence type="ECO:0000313" key="5">
    <source>
        <dbReference type="EMBL" id="KAK3551995.1"/>
    </source>
</evidence>
<dbReference type="FunFam" id="3.10.20.370:FF:000003">
    <property type="entry name" value="Transposon Tf2-6 polyprotein"/>
    <property type="match status" value="1"/>
</dbReference>
<dbReference type="InterPro" id="IPR000477">
    <property type="entry name" value="RT_dom"/>
</dbReference>
<evidence type="ECO:0000256" key="2">
    <source>
        <dbReference type="ARBA" id="ARBA00012180"/>
    </source>
</evidence>
<dbReference type="EC" id="3.1.26.4" evidence="2"/>
<dbReference type="GO" id="GO:0004523">
    <property type="term" value="F:RNA-DNA hybrid ribonuclease activity"/>
    <property type="evidence" value="ECO:0007669"/>
    <property type="project" value="UniProtKB-EC"/>
</dbReference>
<evidence type="ECO:0000259" key="4">
    <source>
        <dbReference type="PROSITE" id="PS50878"/>
    </source>
</evidence>
<dbReference type="InterPro" id="IPR041577">
    <property type="entry name" value="RT_RNaseH_2"/>
</dbReference>
<dbReference type="CDD" id="cd09274">
    <property type="entry name" value="RNase_HI_RT_Ty3"/>
    <property type="match status" value="1"/>
</dbReference>
<dbReference type="EMBL" id="JAUCMX010000003">
    <property type="protein sequence ID" value="KAK3551995.1"/>
    <property type="molecule type" value="Genomic_DNA"/>
</dbReference>
<dbReference type="FunFam" id="3.30.70.270:FF:000003">
    <property type="entry name" value="Transposon Ty3-G Gag-Pol polyprotein"/>
    <property type="match status" value="1"/>
</dbReference>
<dbReference type="Pfam" id="PF17919">
    <property type="entry name" value="RT_RNaseH_2"/>
    <property type="match status" value="1"/>
</dbReference>
<dbReference type="CDD" id="cd00303">
    <property type="entry name" value="retropepsin_like"/>
    <property type="match status" value="1"/>
</dbReference>
<feature type="domain" description="Reverse transcriptase" evidence="4">
    <location>
        <begin position="1"/>
        <end position="215"/>
    </location>
</feature>
<dbReference type="Gene3D" id="3.30.70.270">
    <property type="match status" value="2"/>
</dbReference>
<dbReference type="CDD" id="cd01647">
    <property type="entry name" value="RT_LTR"/>
    <property type="match status" value="1"/>
</dbReference>
<evidence type="ECO:0000256" key="1">
    <source>
        <dbReference type="ARBA" id="ARBA00010879"/>
    </source>
</evidence>
<protein>
    <recommendedName>
        <fullName evidence="2">ribonuclease H</fullName>
        <ecNumber evidence="2">3.1.26.4</ecNumber>
    </recommendedName>
</protein>
<evidence type="ECO:0000256" key="3">
    <source>
        <dbReference type="ARBA" id="ARBA00023268"/>
    </source>
</evidence>
<dbReference type="InterPro" id="IPR043128">
    <property type="entry name" value="Rev_trsase/Diguanyl_cyclase"/>
</dbReference>
<gene>
    <name evidence="5" type="ORF">QTP70_031613</name>
</gene>
<dbReference type="PANTHER" id="PTHR37984:SF5">
    <property type="entry name" value="PROTEIN NYNRIN-LIKE"/>
    <property type="match status" value="1"/>
</dbReference>
<proteinExistence type="inferred from homology"/>
<dbReference type="InterPro" id="IPR043502">
    <property type="entry name" value="DNA/RNA_pol_sf"/>
</dbReference>
<dbReference type="Proteomes" id="UP001274896">
    <property type="component" value="Unassembled WGS sequence"/>
</dbReference>
<dbReference type="AlphaFoldDB" id="A0AAE0RDZ8"/>
<reference evidence="5" key="1">
    <citation type="submission" date="2023-06" db="EMBL/GenBank/DDBJ databases">
        <title>Male Hemibagrus guttatus genome.</title>
        <authorList>
            <person name="Bian C."/>
        </authorList>
    </citation>
    <scope>NUCLEOTIDE SEQUENCE</scope>
    <source>
        <strain evidence="5">Male_cb2023</strain>
        <tissue evidence="5">Muscle</tissue>
    </source>
</reference>
<sequence>MIHQCPERPSSAQVALIDSGAAVNLIDGALVEELGIPTIPCVPSLRITAIDSQPIGGGSLTRQTKLLEFQDLLGGGCGRGPGIYEDFREVFSEERAACLPSHQAWDCTIDLLLNASPPRGRVYSLSLPETKAMEEYIKEVLAVGHIRPFTSLAADILGKWLIAYIDDILVYSTSLEEHVRHVREVLSRLQRHRLFVKPKKCEFHQSTMSFLGYVITRQGVEMDVTKVQAVTEWPSPSMVKELQRFLGFAIFYRRFIRNYSSVAGLLTSLLKGKPRRLAWIDQAQAAFQRLKERFTMAPIPHHPDPDLPFVVEVDASSSGLGAVLSQRHGKPGKLHPCAFYSRKLTATEANNDVGNRELLSIKAALEEWRHWLEGARHPFMVLMDHCNLEYLHGAKRLNSHQARWALLFTRFQFLVTYRPGFQELQGGRAIQAVRGLQRARAA</sequence>
<dbReference type="SUPFAM" id="SSF56672">
    <property type="entry name" value="DNA/RNA polymerases"/>
    <property type="match status" value="1"/>
</dbReference>